<evidence type="ECO:0000313" key="2">
    <source>
        <dbReference type="Proteomes" id="UP001373496"/>
    </source>
</evidence>
<accession>A0ABU8E4I5</accession>
<dbReference type="RefSeq" id="WP_336392201.1">
    <property type="nucleotide sequence ID" value="NZ_JBAPLV010000007.1"/>
</dbReference>
<dbReference type="Proteomes" id="UP001373496">
    <property type="component" value="Unassembled WGS sequence"/>
</dbReference>
<evidence type="ECO:0000313" key="1">
    <source>
        <dbReference type="EMBL" id="MEI4278554.1"/>
    </source>
</evidence>
<keyword evidence="2" id="KW-1185">Reference proteome</keyword>
<name>A0ABU8E4I5_9ACTN</name>
<reference evidence="1 2" key="1">
    <citation type="submission" date="2024-03" db="EMBL/GenBank/DDBJ databases">
        <title>Draft genome sequence of Klenkia terrae.</title>
        <authorList>
            <person name="Duangmal K."/>
            <person name="Chantavorakit T."/>
        </authorList>
    </citation>
    <scope>NUCLEOTIDE SEQUENCE [LARGE SCALE GENOMIC DNA]</scope>
    <source>
        <strain evidence="1 2">JCM 17786</strain>
    </source>
</reference>
<protein>
    <submittedName>
        <fullName evidence="1">Uncharacterized protein</fullName>
    </submittedName>
</protein>
<sequence length="78" mass="8780">MVHFLLVFDHAKGELVSQEQFREAPRAADAYSAAEQKYRDEKDLEIVLVGADSIETIQITHGQYFSASPFASKYLSLT</sequence>
<organism evidence="1 2">
    <name type="scientific">Klenkia terrae</name>
    <dbReference type="NCBI Taxonomy" id="1052259"/>
    <lineage>
        <taxon>Bacteria</taxon>
        <taxon>Bacillati</taxon>
        <taxon>Actinomycetota</taxon>
        <taxon>Actinomycetes</taxon>
        <taxon>Geodermatophilales</taxon>
        <taxon>Geodermatophilaceae</taxon>
        <taxon>Klenkia</taxon>
    </lineage>
</organism>
<gene>
    <name evidence="1" type="ORF">UXQ13_08765</name>
</gene>
<comment type="caution">
    <text evidence="1">The sequence shown here is derived from an EMBL/GenBank/DDBJ whole genome shotgun (WGS) entry which is preliminary data.</text>
</comment>
<dbReference type="EMBL" id="JBAPLV010000007">
    <property type="protein sequence ID" value="MEI4278554.1"/>
    <property type="molecule type" value="Genomic_DNA"/>
</dbReference>
<proteinExistence type="predicted"/>